<dbReference type="InParanoid" id="A8X2N0"/>
<accession>A8X2N0</accession>
<dbReference type="AlphaFoldDB" id="A8X2N0"/>
<keyword evidence="2" id="KW-0732">Signal</keyword>
<dbReference type="KEGG" id="cbr:CBG_06608"/>
<evidence type="ECO:0000313" key="4">
    <source>
        <dbReference type="Proteomes" id="UP000008549"/>
    </source>
</evidence>
<dbReference type="EMBL" id="HE601320">
    <property type="protein sequence ID" value="CAP26890.2"/>
    <property type="molecule type" value="Genomic_DNA"/>
</dbReference>
<feature type="signal peptide" evidence="2">
    <location>
        <begin position="1"/>
        <end position="17"/>
    </location>
</feature>
<proteinExistence type="predicted"/>
<protein>
    <submittedName>
        <fullName evidence="3">Protein CBG06608</fullName>
    </submittedName>
</protein>
<evidence type="ECO:0000256" key="1">
    <source>
        <dbReference type="SAM" id="MobiDB-lite"/>
    </source>
</evidence>
<feature type="chain" id="PRO_5002732472" evidence="2">
    <location>
        <begin position="18"/>
        <end position="58"/>
    </location>
</feature>
<reference evidence="3 4" key="1">
    <citation type="journal article" date="2003" name="PLoS Biol.">
        <title>The genome sequence of Caenorhabditis briggsae: a platform for comparative genomics.</title>
        <authorList>
            <person name="Stein L.D."/>
            <person name="Bao Z."/>
            <person name="Blasiar D."/>
            <person name="Blumenthal T."/>
            <person name="Brent M.R."/>
            <person name="Chen N."/>
            <person name="Chinwalla A."/>
            <person name="Clarke L."/>
            <person name="Clee C."/>
            <person name="Coghlan A."/>
            <person name="Coulson A."/>
            <person name="D'Eustachio P."/>
            <person name="Fitch D.H."/>
            <person name="Fulton L.A."/>
            <person name="Fulton R.E."/>
            <person name="Griffiths-Jones S."/>
            <person name="Harris T.W."/>
            <person name="Hillier L.W."/>
            <person name="Kamath R."/>
            <person name="Kuwabara P.E."/>
            <person name="Mardis E.R."/>
            <person name="Marra M.A."/>
            <person name="Miner T.L."/>
            <person name="Minx P."/>
            <person name="Mullikin J.C."/>
            <person name="Plumb R.W."/>
            <person name="Rogers J."/>
            <person name="Schein J.E."/>
            <person name="Sohrmann M."/>
            <person name="Spieth J."/>
            <person name="Stajich J.E."/>
            <person name="Wei C."/>
            <person name="Willey D."/>
            <person name="Wilson R.K."/>
            <person name="Durbin R."/>
            <person name="Waterston R.H."/>
        </authorList>
    </citation>
    <scope>NUCLEOTIDE SEQUENCE [LARGE SCALE GENOMIC DNA]</scope>
    <source>
        <strain evidence="3 4">AF16</strain>
    </source>
</reference>
<dbReference type="HOGENOM" id="CLU_2429063_0_0_1"/>
<reference evidence="3 4" key="2">
    <citation type="journal article" date="2011" name="PLoS Genet.">
        <title>Caenorhabditis briggsae recombinant inbred line genotypes reveal inter-strain incompatibility and the evolution of recombination.</title>
        <authorList>
            <person name="Ross J.A."/>
            <person name="Koboldt D.C."/>
            <person name="Staisch J.E."/>
            <person name="Chamberlin H.M."/>
            <person name="Gupta B.P."/>
            <person name="Miller R.D."/>
            <person name="Baird S.E."/>
            <person name="Haag E.S."/>
        </authorList>
    </citation>
    <scope>NUCLEOTIDE SEQUENCE [LARGE SCALE GENOMIC DNA]</scope>
    <source>
        <strain evidence="3 4">AF16</strain>
    </source>
</reference>
<gene>
    <name evidence="3 5" type="ORF">CBG06608</name>
    <name evidence="3" type="ORF">CBG_06608</name>
</gene>
<dbReference type="WormBase" id="CBG06608">
    <property type="protein sequence ID" value="CBP30670"/>
    <property type="gene ID" value="WBGene00028857"/>
</dbReference>
<dbReference type="GeneID" id="8589524"/>
<evidence type="ECO:0000256" key="2">
    <source>
        <dbReference type="SAM" id="SignalP"/>
    </source>
</evidence>
<evidence type="ECO:0000313" key="5">
    <source>
        <dbReference type="WormBase" id="CBG06608"/>
    </source>
</evidence>
<dbReference type="CTD" id="8589524"/>
<keyword evidence="4" id="KW-1185">Reference proteome</keyword>
<sequence length="58" mass="5604">MKVLAILLAIVAVAVNAYPGGYGRPSGGYGPPSGGYGAPGGGYQNQGGFDGGAQFGDQ</sequence>
<name>A8X2N0_CAEBR</name>
<dbReference type="RefSeq" id="XP_002647526.2">
    <property type="nucleotide sequence ID" value="XM_002647480.2"/>
</dbReference>
<evidence type="ECO:0000313" key="3">
    <source>
        <dbReference type="EMBL" id="CAP26890.2"/>
    </source>
</evidence>
<feature type="region of interest" description="Disordered" evidence="1">
    <location>
        <begin position="28"/>
        <end position="58"/>
    </location>
</feature>
<dbReference type="Proteomes" id="UP000008549">
    <property type="component" value="Unassembled WGS sequence"/>
</dbReference>
<organism evidence="3 4">
    <name type="scientific">Caenorhabditis briggsae</name>
    <dbReference type="NCBI Taxonomy" id="6238"/>
    <lineage>
        <taxon>Eukaryota</taxon>
        <taxon>Metazoa</taxon>
        <taxon>Ecdysozoa</taxon>
        <taxon>Nematoda</taxon>
        <taxon>Chromadorea</taxon>
        <taxon>Rhabditida</taxon>
        <taxon>Rhabditina</taxon>
        <taxon>Rhabditomorpha</taxon>
        <taxon>Rhabditoidea</taxon>
        <taxon>Rhabditidae</taxon>
        <taxon>Peloderinae</taxon>
        <taxon>Caenorhabditis</taxon>
    </lineage>
</organism>